<dbReference type="Proteomes" id="UP000831701">
    <property type="component" value="Chromosome 20"/>
</dbReference>
<evidence type="ECO:0000313" key="1">
    <source>
        <dbReference type="EMBL" id="KAI3356172.1"/>
    </source>
</evidence>
<name>A0ACB8VKG9_9TELE</name>
<organism evidence="1 2">
    <name type="scientific">Scortum barcoo</name>
    <name type="common">barcoo grunter</name>
    <dbReference type="NCBI Taxonomy" id="214431"/>
    <lineage>
        <taxon>Eukaryota</taxon>
        <taxon>Metazoa</taxon>
        <taxon>Chordata</taxon>
        <taxon>Craniata</taxon>
        <taxon>Vertebrata</taxon>
        <taxon>Euteleostomi</taxon>
        <taxon>Actinopterygii</taxon>
        <taxon>Neopterygii</taxon>
        <taxon>Teleostei</taxon>
        <taxon>Neoteleostei</taxon>
        <taxon>Acanthomorphata</taxon>
        <taxon>Eupercaria</taxon>
        <taxon>Centrarchiformes</taxon>
        <taxon>Terapontoidei</taxon>
        <taxon>Terapontidae</taxon>
        <taxon>Scortum</taxon>
    </lineage>
</organism>
<comment type="caution">
    <text evidence="1">The sequence shown here is derived from an EMBL/GenBank/DDBJ whole genome shotgun (WGS) entry which is preliminary data.</text>
</comment>
<reference evidence="1" key="1">
    <citation type="submission" date="2022-04" db="EMBL/GenBank/DDBJ databases">
        <title>Jade perch genome.</title>
        <authorList>
            <person name="Chao B."/>
        </authorList>
    </citation>
    <scope>NUCLEOTIDE SEQUENCE</scope>
    <source>
        <strain evidence="1">CB-2022</strain>
    </source>
</reference>
<gene>
    <name evidence="1" type="ORF">L3Q82_017424</name>
</gene>
<evidence type="ECO:0000313" key="2">
    <source>
        <dbReference type="Proteomes" id="UP000831701"/>
    </source>
</evidence>
<accession>A0ACB8VKG9</accession>
<sequence length="407" mass="45968">MDDQFSLNNIDSLLFQYALQTRELSQKKNAINQQIKVCRAAIAERRTIIEQILNKNKKLDLEIRVKQSTVIHNKENAKSTKATNSLLLQYEETLRDELESRRASYNHDTVSGQQPITEPEKQLKSQTEEDSDSSIDLSSLHLSHTKNSHKTSVDANTGEICEENLVQDIRARSPFPEEASHEVWSRQQVEDQTWPDVIQEQEHETGPEDQFSVVYTFREAFMLEVFSAQEQQSTVSDVGEAEEEMDDRVAVEEEQAPSEEDNEGPAAFPQTSYQENNPQSSLAKMTAVPSTPTFPFNFSPTSSPHRGPSETKSPAFLFSLNPDPGTPGFSGFGFDVGSSQDEDSSFTFTGSFFNEKKTKESKSSDCPEFLFGQPEQSEDFEFAFSSKSPQTTNEDKTKDDFSFSFNF</sequence>
<protein>
    <submittedName>
        <fullName evidence="1">Uncharacterized protein</fullName>
    </submittedName>
</protein>
<dbReference type="EMBL" id="CM041550">
    <property type="protein sequence ID" value="KAI3356172.1"/>
    <property type="molecule type" value="Genomic_DNA"/>
</dbReference>
<proteinExistence type="predicted"/>
<keyword evidence="2" id="KW-1185">Reference proteome</keyword>